<feature type="region of interest" description="Disordered" evidence="8">
    <location>
        <begin position="1"/>
        <end position="63"/>
    </location>
</feature>
<dbReference type="AlphaFoldDB" id="A0A7G3U8J3"/>
<organism evidence="10 11">
    <name type="scientific">Streptomyces tsukubensis (strain DSM 42081 / NBRC 108919 / NRRL 18488 / 9993)</name>
    <dbReference type="NCBI Taxonomy" id="1114943"/>
    <lineage>
        <taxon>Bacteria</taxon>
        <taxon>Bacillati</taxon>
        <taxon>Actinomycetota</taxon>
        <taxon>Actinomycetes</taxon>
        <taxon>Kitasatosporales</taxon>
        <taxon>Streptomycetaceae</taxon>
        <taxon>Streptomyces</taxon>
    </lineage>
</organism>
<feature type="transmembrane region" description="Helical" evidence="9">
    <location>
        <begin position="252"/>
        <end position="271"/>
    </location>
</feature>
<feature type="transmembrane region" description="Helical" evidence="9">
    <location>
        <begin position="104"/>
        <end position="124"/>
    </location>
</feature>
<feature type="region of interest" description="Disordered" evidence="8">
    <location>
        <begin position="520"/>
        <end position="550"/>
    </location>
</feature>
<feature type="compositionally biased region" description="Basic residues" evidence="8">
    <location>
        <begin position="1"/>
        <end position="17"/>
    </location>
</feature>
<keyword evidence="5 9" id="KW-1133">Transmembrane helix</keyword>
<evidence type="ECO:0000313" key="10">
    <source>
        <dbReference type="EMBL" id="QKM66656.1"/>
    </source>
</evidence>
<feature type="compositionally biased region" description="Basic and acidic residues" evidence="8">
    <location>
        <begin position="523"/>
        <end position="544"/>
    </location>
</feature>
<evidence type="ECO:0000256" key="7">
    <source>
        <dbReference type="ARBA" id="ARBA00024033"/>
    </source>
</evidence>
<feature type="transmembrane region" description="Helical" evidence="9">
    <location>
        <begin position="321"/>
        <end position="343"/>
    </location>
</feature>
<dbReference type="Pfam" id="PF09594">
    <property type="entry name" value="GT87"/>
    <property type="match status" value="1"/>
</dbReference>
<proteinExistence type="inferred from homology"/>
<comment type="similarity">
    <text evidence="7">Belongs to the glycosyltransferase 87 family.</text>
</comment>
<keyword evidence="6 9" id="KW-0472">Membrane</keyword>
<sequence>MSTRRRTRSRWPARRRTPGSPGPWPACRSAEVTPREGDPGRRRRTAVATTDGSPGAAPGRRGFLPARAGPVTVTPVVRTGLFLTALVTLLVLTVRSDGYYSDPAGLFCWYAVCWLLFAAAVWSLRRVSARHTAALVLLGGIAVAATGLTAAPRTSTDMFRYAWDGRVQAAGISPYDHAPRDAALVPLRDGWLFPSGTACTGPDTTRVPGPAGQVRCTRINRPGVPTIYPPVAEGYFLLVHSVSPDGSRHKPLQMGGALVSVGTTVALLLVLRRRGDVRWAAYWAWCPAVPVEAVNNAHVDVLGALLAVVALGVVVRHRARGGALLGAAVATKLLPVVVVPGALSGVRRARDAAAVLVPAAVVTALVYLPYALVSRGSVLGYLSGYAAEEGYDDTSSAKNRFALLRLVLPDDWALPVLAVILVSVVAWVVRRGDPARPWSGALLVTGTVFLLLTPGYSWYALLLVALVALDGRWEWLTVALAGAAKYVLAPAFDDGYAVGTTAYAIAAGAVLAGWAVRRSAPGRSREQAPHHGEVRESGADRPTEPTRPNG</sequence>
<feature type="transmembrane region" description="Helical" evidence="9">
    <location>
        <begin position="412"/>
        <end position="429"/>
    </location>
</feature>
<keyword evidence="2" id="KW-1003">Cell membrane</keyword>
<evidence type="ECO:0000256" key="4">
    <source>
        <dbReference type="ARBA" id="ARBA00022692"/>
    </source>
</evidence>
<dbReference type="EMBL" id="CP029159">
    <property type="protein sequence ID" value="QKM66656.1"/>
    <property type="molecule type" value="Genomic_DNA"/>
</dbReference>
<dbReference type="InterPro" id="IPR018584">
    <property type="entry name" value="GT87"/>
</dbReference>
<evidence type="ECO:0000256" key="3">
    <source>
        <dbReference type="ARBA" id="ARBA00022679"/>
    </source>
</evidence>
<dbReference type="GO" id="GO:0016758">
    <property type="term" value="F:hexosyltransferase activity"/>
    <property type="evidence" value="ECO:0007669"/>
    <property type="project" value="InterPro"/>
</dbReference>
<keyword evidence="11" id="KW-1185">Reference proteome</keyword>
<evidence type="ECO:0000256" key="9">
    <source>
        <dbReference type="SAM" id="Phobius"/>
    </source>
</evidence>
<evidence type="ECO:0000256" key="5">
    <source>
        <dbReference type="ARBA" id="ARBA00022989"/>
    </source>
</evidence>
<reference evidence="10 11" key="1">
    <citation type="journal article" date="2012" name="J. Bacteriol.">
        <title>Draft genome of Streptomyces tsukubaensis NRRL 18488, the producer of the clinically important immunosuppressant tacrolimus (FK506).</title>
        <authorList>
            <person name="Barreiro C."/>
            <person name="Prieto C."/>
            <person name="Sola-Landa A."/>
            <person name="Solera E."/>
            <person name="Martinez-Castro M."/>
            <person name="Perez-Redondo R."/>
            <person name="Garcia-Estrada C."/>
            <person name="Aparicio J.F."/>
            <person name="Fernandez-Martinez L.T."/>
            <person name="Santos-Aberturas J."/>
            <person name="Salehi-Najafabadi Z."/>
            <person name="Rodriguez-Garcia A."/>
            <person name="Tauch A."/>
            <person name="Martin J.F."/>
        </authorList>
    </citation>
    <scope>NUCLEOTIDE SEQUENCE [LARGE SCALE GENOMIC DNA]</scope>
    <source>
        <strain evidence="11">DSM 42081 / NBRC 108919 / NRRL 18488 / 9993</strain>
    </source>
</reference>
<evidence type="ECO:0000256" key="2">
    <source>
        <dbReference type="ARBA" id="ARBA00022475"/>
    </source>
</evidence>
<feature type="transmembrane region" description="Helical" evidence="9">
    <location>
        <begin position="131"/>
        <end position="151"/>
    </location>
</feature>
<gene>
    <name evidence="10" type="ORF">STSU_005260</name>
</gene>
<comment type="subcellular location">
    <subcellularLocation>
        <location evidence="1">Cell membrane</location>
        <topology evidence="1">Multi-pass membrane protein</topology>
    </subcellularLocation>
</comment>
<dbReference type="Proteomes" id="UP000005940">
    <property type="component" value="Chromosome"/>
</dbReference>
<feature type="transmembrane region" description="Helical" evidence="9">
    <location>
        <begin position="441"/>
        <end position="469"/>
    </location>
</feature>
<keyword evidence="3" id="KW-0808">Transferase</keyword>
<evidence type="ECO:0000313" key="11">
    <source>
        <dbReference type="Proteomes" id="UP000005940"/>
    </source>
</evidence>
<feature type="transmembrane region" description="Helical" evidence="9">
    <location>
        <begin position="297"/>
        <end position="315"/>
    </location>
</feature>
<feature type="transmembrane region" description="Helical" evidence="9">
    <location>
        <begin position="355"/>
        <end position="373"/>
    </location>
</feature>
<feature type="transmembrane region" description="Helical" evidence="9">
    <location>
        <begin position="496"/>
        <end position="516"/>
    </location>
</feature>
<protein>
    <submittedName>
        <fullName evidence="10">DUF2029 domain-containing protein</fullName>
    </submittedName>
</protein>
<evidence type="ECO:0000256" key="8">
    <source>
        <dbReference type="SAM" id="MobiDB-lite"/>
    </source>
</evidence>
<dbReference type="GO" id="GO:0005886">
    <property type="term" value="C:plasma membrane"/>
    <property type="evidence" value="ECO:0007669"/>
    <property type="project" value="UniProtKB-SubCell"/>
</dbReference>
<evidence type="ECO:0000256" key="6">
    <source>
        <dbReference type="ARBA" id="ARBA00023136"/>
    </source>
</evidence>
<name>A0A7G3U8J3_STRT9</name>
<keyword evidence="4 9" id="KW-0812">Transmembrane</keyword>
<accession>A0A7G3U8J3</accession>
<feature type="transmembrane region" description="Helical" evidence="9">
    <location>
        <begin position="70"/>
        <end position="92"/>
    </location>
</feature>
<evidence type="ECO:0000256" key="1">
    <source>
        <dbReference type="ARBA" id="ARBA00004651"/>
    </source>
</evidence>